<comment type="caution">
    <text evidence="3">The sequence shown here is derived from an EMBL/GenBank/DDBJ whole genome shotgun (WGS) entry which is preliminary data.</text>
</comment>
<dbReference type="InterPro" id="IPR045598">
    <property type="entry name" value="DUF6457"/>
</dbReference>
<protein>
    <recommendedName>
        <fullName evidence="2">DUF6457 domain-containing protein</fullName>
    </recommendedName>
</protein>
<dbReference type="OrthoDB" id="5119112at2"/>
<evidence type="ECO:0000256" key="1">
    <source>
        <dbReference type="SAM" id="MobiDB-lite"/>
    </source>
</evidence>
<feature type="region of interest" description="Disordered" evidence="1">
    <location>
        <begin position="86"/>
        <end position="105"/>
    </location>
</feature>
<sequence length="105" mass="11102">MTERENEKHSLDRWSQKLSNALHILDLKPDNPLILDLAAQSARSVDPSAGPISAFYVGYAAALAASSGQVDAQEAMRSAAQTAMTLCQDGNDQDPGSGGWAETAQ</sequence>
<proteinExistence type="predicted"/>
<dbReference type="Proteomes" id="UP000323856">
    <property type="component" value="Unassembled WGS sequence"/>
</dbReference>
<name>A0A5B0EAE5_9MICC</name>
<evidence type="ECO:0000313" key="3">
    <source>
        <dbReference type="EMBL" id="KAA0975262.1"/>
    </source>
</evidence>
<dbReference type="Pfam" id="PF20058">
    <property type="entry name" value="DUF6457"/>
    <property type="match status" value="1"/>
</dbReference>
<accession>A0A5B0EAE5</accession>
<dbReference type="EMBL" id="VOBL01000015">
    <property type="protein sequence ID" value="KAA0975262.1"/>
    <property type="molecule type" value="Genomic_DNA"/>
</dbReference>
<evidence type="ECO:0000259" key="2">
    <source>
        <dbReference type="Pfam" id="PF20058"/>
    </source>
</evidence>
<dbReference type="AlphaFoldDB" id="A0A5B0EAE5"/>
<gene>
    <name evidence="3" type="ORF">FQ154_13730</name>
</gene>
<evidence type="ECO:0000313" key="4">
    <source>
        <dbReference type="Proteomes" id="UP000323856"/>
    </source>
</evidence>
<dbReference type="RefSeq" id="WP_007273139.1">
    <property type="nucleotide sequence ID" value="NZ_JBITUG010000009.1"/>
</dbReference>
<reference evidence="3 4" key="1">
    <citation type="submission" date="2019-07" db="EMBL/GenBank/DDBJ databases">
        <title>Analysis of the biochemical properties, biological activity and biotechnological potential of siderophores and biosurfactants produced by Antarctic psychrotolerant bacteria.</title>
        <authorList>
            <person name="Styczynski M."/>
            <person name="Krucon T."/>
            <person name="Decewicz P."/>
            <person name="Dziewit L."/>
        </authorList>
    </citation>
    <scope>NUCLEOTIDE SEQUENCE [LARGE SCALE GENOMIC DNA]</scope>
    <source>
        <strain evidence="3 4">ANT_H27</strain>
    </source>
</reference>
<organism evidence="3 4">
    <name type="scientific">Paeniglutamicibacter gangotriensis</name>
    <dbReference type="NCBI Taxonomy" id="254787"/>
    <lineage>
        <taxon>Bacteria</taxon>
        <taxon>Bacillati</taxon>
        <taxon>Actinomycetota</taxon>
        <taxon>Actinomycetes</taxon>
        <taxon>Micrococcales</taxon>
        <taxon>Micrococcaceae</taxon>
        <taxon>Paeniglutamicibacter</taxon>
    </lineage>
</organism>
<feature type="domain" description="DUF6457" evidence="2">
    <location>
        <begin position="7"/>
        <end position="92"/>
    </location>
</feature>